<dbReference type="EMBL" id="OA893142">
    <property type="protein sequence ID" value="CAD7285020.1"/>
    <property type="molecule type" value="Genomic_DNA"/>
</dbReference>
<keyword evidence="1" id="KW-0732">Signal</keyword>
<feature type="chain" id="PRO_5036403097" evidence="1">
    <location>
        <begin position="19"/>
        <end position="123"/>
    </location>
</feature>
<evidence type="ECO:0000313" key="2">
    <source>
        <dbReference type="EMBL" id="CAD7285020.1"/>
    </source>
</evidence>
<reference evidence="2" key="1">
    <citation type="submission" date="2020-11" db="EMBL/GenBank/DDBJ databases">
        <authorList>
            <person name="Tran Van P."/>
        </authorList>
    </citation>
    <scope>NUCLEOTIDE SEQUENCE</scope>
</reference>
<evidence type="ECO:0000313" key="3">
    <source>
        <dbReference type="Proteomes" id="UP000678499"/>
    </source>
</evidence>
<dbReference type="Proteomes" id="UP000678499">
    <property type="component" value="Unassembled WGS sequence"/>
</dbReference>
<dbReference type="EMBL" id="CAJPEX010011105">
    <property type="protein sequence ID" value="CAG0925172.1"/>
    <property type="molecule type" value="Genomic_DNA"/>
</dbReference>
<protein>
    <submittedName>
        <fullName evidence="2">Uncharacterized protein</fullName>
    </submittedName>
</protein>
<accession>A0A7R9C2D8</accession>
<keyword evidence="3" id="KW-1185">Reference proteome</keyword>
<proteinExistence type="predicted"/>
<organism evidence="2">
    <name type="scientific">Notodromas monacha</name>
    <dbReference type="NCBI Taxonomy" id="399045"/>
    <lineage>
        <taxon>Eukaryota</taxon>
        <taxon>Metazoa</taxon>
        <taxon>Ecdysozoa</taxon>
        <taxon>Arthropoda</taxon>
        <taxon>Crustacea</taxon>
        <taxon>Oligostraca</taxon>
        <taxon>Ostracoda</taxon>
        <taxon>Podocopa</taxon>
        <taxon>Podocopida</taxon>
        <taxon>Cypridocopina</taxon>
        <taxon>Cypridoidea</taxon>
        <taxon>Cyprididae</taxon>
        <taxon>Notodromas</taxon>
    </lineage>
</organism>
<name>A0A7R9C2D8_9CRUS</name>
<feature type="signal peptide" evidence="1">
    <location>
        <begin position="1"/>
        <end position="18"/>
    </location>
</feature>
<sequence>MLKITTLAVYSAIFLVSGSSDWWAPIPRSTSSVPRTFAAIGPGLQLCQSVDVTAATCCYTFESGTTICDIYSCMNSGPKPVPELEGPRIPIGESEHGIHHLYTCCQPNCGVNGCSPVCRECDL</sequence>
<evidence type="ECO:0000256" key="1">
    <source>
        <dbReference type="SAM" id="SignalP"/>
    </source>
</evidence>
<dbReference type="AlphaFoldDB" id="A0A7R9C2D8"/>
<gene>
    <name evidence="2" type="ORF">NMOB1V02_LOCUS12622</name>
</gene>